<name>A0A4P6JIB0_KTERU</name>
<feature type="domain" description="Solute-binding protein family 5" evidence="5">
    <location>
        <begin position="87"/>
        <end position="475"/>
    </location>
</feature>
<dbReference type="Gene3D" id="3.90.76.10">
    <property type="entry name" value="Dipeptide-binding Protein, Domain 1"/>
    <property type="match status" value="1"/>
</dbReference>
<dbReference type="GO" id="GO:0030313">
    <property type="term" value="C:cell envelope"/>
    <property type="evidence" value="ECO:0007669"/>
    <property type="project" value="UniProtKB-SubCell"/>
</dbReference>
<evidence type="ECO:0000256" key="2">
    <source>
        <dbReference type="ARBA" id="ARBA00005695"/>
    </source>
</evidence>
<sequence length="579" mass="63812">MSIRRGLTGRFGFIGLVMLTLLLAACGGGTPQTNSSNNNGMSNNQTLIYSTQGQLDVTDFDPAYSGGPIGPNFYFTGLVELNEKNELIDQLAQSHELASDGVTWTFHLKPNLTFSDGSPLTSEDVIYCIERALKPETKSGNGPAYLGAIKDAIKLNSGKIKTIIGDSLLAPDPRTVVIVTEQKAAYFLQTLTYNTSFTVSKKYAEKYGNKLSDHLTDPIAAGPFVISQVQDQKIIFTPNEHYYGPKPKLKKIIMAFYPDVDASYKAYLVGQVSLAKVPSVQRQSAKALPGNQYHQTPILGTSYYTMNYLTKPFDNIKIRQAFALAINKDQVAKSVFNDTVVPTNHIIPSGMPGYNPDLKGPSGISNTSGDPEMAKKLFDEGLKEEGLTRQSLPPLTLTIYNVSADDGREASVVQQMWQQVLGVSVKVDSMESNAYRKAVDATAHNPKGLIMWGAYWKADYPDPQNWMSTLFDKDAYFNSENYSVNQSSNVADQQKAVDLMKQADANMDQTARMKQYNQAEQQVVNDVAWIPMYQMENLKVVKPCVQNYPYDAQFVPAPDSWANIYISNNPICTSANAAG</sequence>
<evidence type="ECO:0000259" key="5">
    <source>
        <dbReference type="Pfam" id="PF00496"/>
    </source>
</evidence>
<evidence type="ECO:0000313" key="7">
    <source>
        <dbReference type="Proteomes" id="UP000290365"/>
    </source>
</evidence>
<organism evidence="6 7">
    <name type="scientific">Ktedonosporobacter rubrisoli</name>
    <dbReference type="NCBI Taxonomy" id="2509675"/>
    <lineage>
        <taxon>Bacteria</taxon>
        <taxon>Bacillati</taxon>
        <taxon>Chloroflexota</taxon>
        <taxon>Ktedonobacteria</taxon>
        <taxon>Ktedonobacterales</taxon>
        <taxon>Ktedonosporobacteraceae</taxon>
        <taxon>Ktedonosporobacter</taxon>
    </lineage>
</organism>
<dbReference type="PANTHER" id="PTHR30290">
    <property type="entry name" value="PERIPLASMIC BINDING COMPONENT OF ABC TRANSPORTER"/>
    <property type="match status" value="1"/>
</dbReference>
<evidence type="ECO:0000313" key="6">
    <source>
        <dbReference type="EMBL" id="QBD74794.1"/>
    </source>
</evidence>
<dbReference type="SUPFAM" id="SSF53850">
    <property type="entry name" value="Periplasmic binding protein-like II"/>
    <property type="match status" value="1"/>
</dbReference>
<gene>
    <name evidence="6" type="ORF">EPA93_01805</name>
</gene>
<comment type="similarity">
    <text evidence="2">Belongs to the bacterial solute-binding protein 5 family.</text>
</comment>
<dbReference type="InterPro" id="IPR030678">
    <property type="entry name" value="Peptide/Ni-bd"/>
</dbReference>
<dbReference type="GO" id="GO:0015833">
    <property type="term" value="P:peptide transport"/>
    <property type="evidence" value="ECO:0007669"/>
    <property type="project" value="TreeGrafter"/>
</dbReference>
<dbReference type="InterPro" id="IPR039424">
    <property type="entry name" value="SBP_5"/>
</dbReference>
<dbReference type="OrthoDB" id="144690at2"/>
<protein>
    <submittedName>
        <fullName evidence="6">Peptide ABC transporter substrate-binding protein</fullName>
    </submittedName>
</protein>
<dbReference type="CDD" id="cd08504">
    <property type="entry name" value="PBP2_OppA"/>
    <property type="match status" value="1"/>
</dbReference>
<dbReference type="PIRSF" id="PIRSF002741">
    <property type="entry name" value="MppA"/>
    <property type="match status" value="1"/>
</dbReference>
<evidence type="ECO:0000256" key="3">
    <source>
        <dbReference type="ARBA" id="ARBA00022448"/>
    </source>
</evidence>
<dbReference type="Proteomes" id="UP000290365">
    <property type="component" value="Chromosome"/>
</dbReference>
<dbReference type="Gene3D" id="3.10.105.10">
    <property type="entry name" value="Dipeptide-binding Protein, Domain 3"/>
    <property type="match status" value="1"/>
</dbReference>
<keyword evidence="7" id="KW-1185">Reference proteome</keyword>
<reference evidence="6 7" key="1">
    <citation type="submission" date="2019-01" db="EMBL/GenBank/DDBJ databases">
        <title>Ktedonosporobacter rubrisoli SCAWS-G2.</title>
        <authorList>
            <person name="Huang Y."/>
            <person name="Yan B."/>
        </authorList>
    </citation>
    <scope>NUCLEOTIDE SEQUENCE [LARGE SCALE GENOMIC DNA]</scope>
    <source>
        <strain evidence="6 7">SCAWS-G2</strain>
    </source>
</reference>
<dbReference type="PANTHER" id="PTHR30290:SF10">
    <property type="entry name" value="PERIPLASMIC OLIGOPEPTIDE-BINDING PROTEIN-RELATED"/>
    <property type="match status" value="1"/>
</dbReference>
<comment type="subcellular location">
    <subcellularLocation>
        <location evidence="1">Cell envelope</location>
    </subcellularLocation>
</comment>
<dbReference type="GO" id="GO:0043190">
    <property type="term" value="C:ATP-binding cassette (ABC) transporter complex"/>
    <property type="evidence" value="ECO:0007669"/>
    <property type="project" value="InterPro"/>
</dbReference>
<dbReference type="KEGG" id="kbs:EPA93_01805"/>
<evidence type="ECO:0000256" key="4">
    <source>
        <dbReference type="ARBA" id="ARBA00022729"/>
    </source>
</evidence>
<proteinExistence type="inferred from homology"/>
<dbReference type="InterPro" id="IPR000914">
    <property type="entry name" value="SBP_5_dom"/>
</dbReference>
<dbReference type="PROSITE" id="PS51257">
    <property type="entry name" value="PROKAR_LIPOPROTEIN"/>
    <property type="match status" value="1"/>
</dbReference>
<keyword evidence="4" id="KW-0732">Signal</keyword>
<dbReference type="GO" id="GO:1904680">
    <property type="term" value="F:peptide transmembrane transporter activity"/>
    <property type="evidence" value="ECO:0007669"/>
    <property type="project" value="TreeGrafter"/>
</dbReference>
<evidence type="ECO:0000256" key="1">
    <source>
        <dbReference type="ARBA" id="ARBA00004196"/>
    </source>
</evidence>
<dbReference type="Gene3D" id="3.40.190.10">
    <property type="entry name" value="Periplasmic binding protein-like II"/>
    <property type="match status" value="1"/>
</dbReference>
<accession>A0A4P6JIB0</accession>
<dbReference type="RefSeq" id="WP_129885393.1">
    <property type="nucleotide sequence ID" value="NZ_CP035758.1"/>
</dbReference>
<dbReference type="EMBL" id="CP035758">
    <property type="protein sequence ID" value="QBD74794.1"/>
    <property type="molecule type" value="Genomic_DNA"/>
</dbReference>
<keyword evidence="3" id="KW-0813">Transport</keyword>
<dbReference type="AlphaFoldDB" id="A0A4P6JIB0"/>
<dbReference type="GO" id="GO:0042597">
    <property type="term" value="C:periplasmic space"/>
    <property type="evidence" value="ECO:0007669"/>
    <property type="project" value="UniProtKB-ARBA"/>
</dbReference>
<dbReference type="Pfam" id="PF00496">
    <property type="entry name" value="SBP_bac_5"/>
    <property type="match status" value="1"/>
</dbReference>